<gene>
    <name evidence="3" type="ORF">AWC29_01870</name>
</gene>
<sequence>MRVFAAVLIVMLVVACSHDRPLGPPTPTGATPLGGPSMEATPPPPPGYKLEPVVPKTQQQAQDTVIGYLKKTLQALGPGTTLDAGRYSGGGTVHPCKDVETGTPPMEFATNGDLTLPPGTDTNTIVAKAGDIWKSWGWQVYERDGFYKPNRFGYAPDGYILQIIARYQPGYAPTLQGISPCFPANLPAERSPFPTILTG</sequence>
<feature type="chain" id="PRO_5046011669" description="Lipoprotein" evidence="2">
    <location>
        <begin position="20"/>
        <end position="199"/>
    </location>
</feature>
<evidence type="ECO:0008006" key="5">
    <source>
        <dbReference type="Google" id="ProtNLM"/>
    </source>
</evidence>
<dbReference type="Proteomes" id="UP000193710">
    <property type="component" value="Unassembled WGS sequence"/>
</dbReference>
<feature type="region of interest" description="Disordered" evidence="1">
    <location>
        <begin position="20"/>
        <end position="45"/>
    </location>
</feature>
<feature type="signal peptide" evidence="2">
    <location>
        <begin position="1"/>
        <end position="19"/>
    </location>
</feature>
<dbReference type="PROSITE" id="PS51257">
    <property type="entry name" value="PROKAR_LIPOPROTEIN"/>
    <property type="match status" value="1"/>
</dbReference>
<name>A0ABX3VY01_9MYCO</name>
<proteinExistence type="predicted"/>
<accession>A0ABX3VY01</accession>
<organism evidence="3 4">
    <name type="scientific">Mycobacterium triplex</name>
    <dbReference type="NCBI Taxonomy" id="47839"/>
    <lineage>
        <taxon>Bacteria</taxon>
        <taxon>Bacillati</taxon>
        <taxon>Actinomycetota</taxon>
        <taxon>Actinomycetes</taxon>
        <taxon>Mycobacteriales</taxon>
        <taxon>Mycobacteriaceae</taxon>
        <taxon>Mycobacterium</taxon>
        <taxon>Mycobacterium simiae complex</taxon>
    </lineage>
</organism>
<comment type="caution">
    <text evidence="3">The sequence shown here is derived from an EMBL/GenBank/DDBJ whole genome shotgun (WGS) entry which is preliminary data.</text>
</comment>
<evidence type="ECO:0000313" key="4">
    <source>
        <dbReference type="Proteomes" id="UP000193710"/>
    </source>
</evidence>
<evidence type="ECO:0000256" key="1">
    <source>
        <dbReference type="SAM" id="MobiDB-lite"/>
    </source>
</evidence>
<keyword evidence="4" id="KW-1185">Reference proteome</keyword>
<dbReference type="EMBL" id="LQPY01000034">
    <property type="protein sequence ID" value="ORX00720.1"/>
    <property type="molecule type" value="Genomic_DNA"/>
</dbReference>
<reference evidence="3 4" key="1">
    <citation type="submission" date="2016-01" db="EMBL/GenBank/DDBJ databases">
        <title>The new phylogeny of the genus Mycobacterium.</title>
        <authorList>
            <person name="Tarcisio F."/>
            <person name="Conor M."/>
            <person name="Antonella G."/>
            <person name="Elisabetta G."/>
            <person name="Giulia F.S."/>
            <person name="Sara T."/>
            <person name="Anna F."/>
            <person name="Clotilde B."/>
            <person name="Roberto B."/>
            <person name="Veronica D.S."/>
            <person name="Fabio R."/>
            <person name="Monica P."/>
            <person name="Olivier J."/>
            <person name="Enrico T."/>
            <person name="Nicola S."/>
        </authorList>
    </citation>
    <scope>NUCLEOTIDE SEQUENCE [LARGE SCALE GENOMIC DNA]</scope>
    <source>
        <strain evidence="3 4">DSM 44626</strain>
    </source>
</reference>
<evidence type="ECO:0000313" key="3">
    <source>
        <dbReference type="EMBL" id="ORX00720.1"/>
    </source>
</evidence>
<keyword evidence="2" id="KW-0732">Signal</keyword>
<protein>
    <recommendedName>
        <fullName evidence="5">Lipoprotein</fullName>
    </recommendedName>
</protein>
<evidence type="ECO:0000256" key="2">
    <source>
        <dbReference type="SAM" id="SignalP"/>
    </source>
</evidence>